<dbReference type="InterPro" id="IPR003959">
    <property type="entry name" value="ATPase_AAA_core"/>
</dbReference>
<dbReference type="PRINTS" id="PR00819">
    <property type="entry name" value="CBXCFQXSUPER"/>
</dbReference>
<protein>
    <submittedName>
        <fullName evidence="5">P-loop containing nucleoside triphosphate hydrolase protein</fullName>
    </submittedName>
</protein>
<dbReference type="InterPro" id="IPR003593">
    <property type="entry name" value="AAA+_ATPase"/>
</dbReference>
<keyword evidence="3" id="KW-0067">ATP-binding</keyword>
<sequence>MLDEPNIKFTGPHLFTKSDILGECPGLKMQDSKHWKKLQMLTGLEEVKKSLLYLSELAKTNYERELLELPPIDFTFNRLFLGPPGTGKSVVAKLYGQILAEMGVLSKGHVVVKNATALIGKYIGWSEANTTAALEEAKGGVLVIDEAYTLASDDIYRKAIVTTLVGGIQNVPGEDRCVILIGYEDKMRKLLEDANPGLARRFPMEDAFLFKGYSIPQLKSILQAKLDEYKISANDKAMKAALDVLEKARSKLNFGNGGEVENLITRAKSNCLARLMEIPLESRPKVWSLEPQDFDPEYNRVDSATTKLKALFADVVDCEPIIAKFEQYQIVSKAMKSRDLDPHLLVPTTFVFKGPPGTGKTTTARKIAQVYYDMGFLSAPEVVECSVTDLIGSYVGQTGPKTIKALERGLGKVLFIDEAYRFAQHDGSSDSFASDAISELVDSLTKPKFMGKIIVILAGYEDEMNSLLQMNPGLASRFSEEVIFKLISPAGCITVLQKKLRDQGIEFPIADTKNGHEFGKLENIMHTLSNTKGWGNARDVETLGKMISRKIFAKMTDGNNSMVCDAALALETTEDFSKERQARTDVGASLSHYI</sequence>
<dbReference type="PANTHER" id="PTHR43392">
    <property type="entry name" value="AAA-TYPE ATPASE FAMILY PROTEIN / ANKYRIN REPEAT FAMILY PROTEIN"/>
    <property type="match status" value="1"/>
</dbReference>
<dbReference type="FunFam" id="3.40.50.300:FF:000216">
    <property type="entry name" value="Type VII secretion ATPase EccA"/>
    <property type="match status" value="2"/>
</dbReference>
<feature type="domain" description="AAA+ ATPase" evidence="4">
    <location>
        <begin position="346"/>
        <end position="488"/>
    </location>
</feature>
<dbReference type="InterPro" id="IPR027417">
    <property type="entry name" value="P-loop_NTPase"/>
</dbReference>
<dbReference type="PANTHER" id="PTHR43392:SF2">
    <property type="entry name" value="AAA-TYPE ATPASE FAMILY PROTEIN _ ANKYRIN REPEAT FAMILY PROTEIN"/>
    <property type="match status" value="1"/>
</dbReference>
<keyword evidence="2" id="KW-0547">Nucleotide-binding</keyword>
<proteinExistence type="inferred from homology"/>
<keyword evidence="6" id="KW-1185">Reference proteome</keyword>
<dbReference type="Pfam" id="PF00004">
    <property type="entry name" value="AAA"/>
    <property type="match status" value="2"/>
</dbReference>
<reference evidence="5" key="1">
    <citation type="journal article" date="2021" name="IMA Fungus">
        <title>Genomic characterization of three marine fungi, including Emericellopsis atlantica sp. nov. with signatures of a generalist lifestyle and marine biomass degradation.</title>
        <authorList>
            <person name="Hagestad O.C."/>
            <person name="Hou L."/>
            <person name="Andersen J.H."/>
            <person name="Hansen E.H."/>
            <person name="Altermark B."/>
            <person name="Li C."/>
            <person name="Kuhnert E."/>
            <person name="Cox R.J."/>
            <person name="Crous P.W."/>
            <person name="Spatafora J.W."/>
            <person name="Lail K."/>
            <person name="Amirebrahimi M."/>
            <person name="Lipzen A."/>
            <person name="Pangilinan J."/>
            <person name="Andreopoulos W."/>
            <person name="Hayes R.D."/>
            <person name="Ng V."/>
            <person name="Grigoriev I.V."/>
            <person name="Jackson S.A."/>
            <person name="Sutton T.D.S."/>
            <person name="Dobson A.D.W."/>
            <person name="Rama T."/>
        </authorList>
    </citation>
    <scope>NUCLEOTIDE SEQUENCE</scope>
    <source>
        <strain evidence="5">TRa3180A</strain>
    </source>
</reference>
<evidence type="ECO:0000313" key="6">
    <source>
        <dbReference type="Proteomes" id="UP000887226"/>
    </source>
</evidence>
<dbReference type="Gene3D" id="1.10.8.60">
    <property type="match status" value="1"/>
</dbReference>
<evidence type="ECO:0000256" key="1">
    <source>
        <dbReference type="ARBA" id="ARBA00010378"/>
    </source>
</evidence>
<dbReference type="GO" id="GO:0016887">
    <property type="term" value="F:ATP hydrolysis activity"/>
    <property type="evidence" value="ECO:0007669"/>
    <property type="project" value="InterPro"/>
</dbReference>
<dbReference type="GO" id="GO:0005524">
    <property type="term" value="F:ATP binding"/>
    <property type="evidence" value="ECO:0007669"/>
    <property type="project" value="UniProtKB-KW"/>
</dbReference>
<keyword evidence="5" id="KW-0378">Hydrolase</keyword>
<name>A0A9P8CHF7_9HELO</name>
<gene>
    <name evidence="5" type="ORF">BJ878DRAFT_416049</name>
</gene>
<dbReference type="Gene3D" id="3.40.50.300">
    <property type="entry name" value="P-loop containing nucleotide triphosphate hydrolases"/>
    <property type="match status" value="2"/>
</dbReference>
<accession>A0A9P8CHF7</accession>
<evidence type="ECO:0000313" key="5">
    <source>
        <dbReference type="EMBL" id="KAG9246867.1"/>
    </source>
</evidence>
<dbReference type="Pfam" id="PF17866">
    <property type="entry name" value="AAA_lid_6"/>
    <property type="match status" value="1"/>
</dbReference>
<evidence type="ECO:0000259" key="4">
    <source>
        <dbReference type="SMART" id="SM00382"/>
    </source>
</evidence>
<dbReference type="CDD" id="cd00009">
    <property type="entry name" value="AAA"/>
    <property type="match status" value="1"/>
</dbReference>
<dbReference type="InterPro" id="IPR041627">
    <property type="entry name" value="AAA_lid_6"/>
</dbReference>
<dbReference type="OrthoDB" id="2423195at2759"/>
<evidence type="ECO:0000256" key="3">
    <source>
        <dbReference type="ARBA" id="ARBA00022840"/>
    </source>
</evidence>
<dbReference type="AlphaFoldDB" id="A0A9P8CHF7"/>
<dbReference type="Proteomes" id="UP000887226">
    <property type="component" value="Unassembled WGS sequence"/>
</dbReference>
<dbReference type="EMBL" id="MU253790">
    <property type="protein sequence ID" value="KAG9246867.1"/>
    <property type="molecule type" value="Genomic_DNA"/>
</dbReference>
<dbReference type="InterPro" id="IPR050773">
    <property type="entry name" value="CbxX/CfxQ_RuBisCO_ESX"/>
</dbReference>
<dbReference type="SUPFAM" id="SSF52540">
    <property type="entry name" value="P-loop containing nucleoside triphosphate hydrolases"/>
    <property type="match status" value="2"/>
</dbReference>
<comment type="similarity">
    <text evidence="1">Belongs to the CbxX/CfxQ family.</text>
</comment>
<evidence type="ECO:0000256" key="2">
    <source>
        <dbReference type="ARBA" id="ARBA00022741"/>
    </source>
</evidence>
<organism evidence="5 6">
    <name type="scientific">Calycina marina</name>
    <dbReference type="NCBI Taxonomy" id="1763456"/>
    <lineage>
        <taxon>Eukaryota</taxon>
        <taxon>Fungi</taxon>
        <taxon>Dikarya</taxon>
        <taxon>Ascomycota</taxon>
        <taxon>Pezizomycotina</taxon>
        <taxon>Leotiomycetes</taxon>
        <taxon>Helotiales</taxon>
        <taxon>Pezizellaceae</taxon>
        <taxon>Calycina</taxon>
    </lineage>
</organism>
<feature type="domain" description="AAA+ ATPase" evidence="4">
    <location>
        <begin position="75"/>
        <end position="208"/>
    </location>
</feature>
<comment type="caution">
    <text evidence="5">The sequence shown here is derived from an EMBL/GenBank/DDBJ whole genome shotgun (WGS) entry which is preliminary data.</text>
</comment>
<dbReference type="InterPro" id="IPR000641">
    <property type="entry name" value="CbxX/CfxQ"/>
</dbReference>
<dbReference type="SMART" id="SM00382">
    <property type="entry name" value="AAA"/>
    <property type="match status" value="2"/>
</dbReference>